<feature type="transmembrane region" description="Helical" evidence="1">
    <location>
        <begin position="6"/>
        <end position="33"/>
    </location>
</feature>
<organism evidence="2 3">
    <name type="scientific">Paraclostridium bifermentans</name>
    <name type="common">Clostridium bifermentans</name>
    <dbReference type="NCBI Taxonomy" id="1490"/>
    <lineage>
        <taxon>Bacteria</taxon>
        <taxon>Bacillati</taxon>
        <taxon>Bacillota</taxon>
        <taxon>Clostridia</taxon>
        <taxon>Peptostreptococcales</taxon>
        <taxon>Peptostreptococcaceae</taxon>
        <taxon>Paraclostridium</taxon>
    </lineage>
</organism>
<evidence type="ECO:0000313" key="2">
    <source>
        <dbReference type="EMBL" id="WGX76096.1"/>
    </source>
</evidence>
<keyword evidence="1" id="KW-0472">Membrane</keyword>
<evidence type="ECO:0000313" key="3">
    <source>
        <dbReference type="Proteomes" id="UP001239169"/>
    </source>
</evidence>
<name>A0ABY8R5W9_PARBF</name>
<reference evidence="2 3" key="1">
    <citation type="submission" date="2023-04" db="EMBL/GenBank/DDBJ databases">
        <title>Bacteria Genome Submission.</title>
        <authorList>
            <person name="Isaac P."/>
        </authorList>
    </citation>
    <scope>NUCLEOTIDE SEQUENCE [LARGE SCALE GENOMIC DNA]</scope>
    <source>
        <strain evidence="2 3">SampleS7P1</strain>
    </source>
</reference>
<dbReference type="Proteomes" id="UP001239169">
    <property type="component" value="Chromosome"/>
</dbReference>
<keyword evidence="1" id="KW-0812">Transmembrane</keyword>
<evidence type="ECO:0000256" key="1">
    <source>
        <dbReference type="SAM" id="Phobius"/>
    </source>
</evidence>
<proteinExistence type="predicted"/>
<keyword evidence="3" id="KW-1185">Reference proteome</keyword>
<accession>A0ABY8R5W9</accession>
<gene>
    <name evidence="2" type="ORF">QJS64_01195</name>
</gene>
<sequence length="48" mass="5970">MILKEFIFIPMNLFTVIAFEIGFIVYDYVYTLFIEYYDFKIKKIIKFK</sequence>
<keyword evidence="1" id="KW-1133">Transmembrane helix</keyword>
<dbReference type="EMBL" id="CP124685">
    <property type="protein sequence ID" value="WGX76096.1"/>
    <property type="molecule type" value="Genomic_DNA"/>
</dbReference>
<protein>
    <submittedName>
        <fullName evidence="2">Uncharacterized protein</fullName>
    </submittedName>
</protein>